<gene>
    <name evidence="1" type="ORF">SAMN04487962_11178</name>
</gene>
<dbReference type="InterPro" id="IPR029043">
    <property type="entry name" value="GcvT/YgfZ_C"/>
</dbReference>
<dbReference type="InterPro" id="IPR045179">
    <property type="entry name" value="YgfZ/GcvT"/>
</dbReference>
<dbReference type="Proteomes" id="UP000198762">
    <property type="component" value="Unassembled WGS sequence"/>
</dbReference>
<dbReference type="AlphaFoldDB" id="A0A1I0F0R6"/>
<dbReference type="STRING" id="430453.SAMN04487962_11178"/>
<dbReference type="SUPFAM" id="SSF101790">
    <property type="entry name" value="Aminomethyltransferase beta-barrel domain"/>
    <property type="match status" value="1"/>
</dbReference>
<accession>A0A1I0F0R6</accession>
<protein>
    <recommendedName>
        <fullName evidence="3">Aminomethyltransferase folate-binding domain-containing protein</fullName>
    </recommendedName>
</protein>
<dbReference type="PANTHER" id="PTHR22602">
    <property type="entry name" value="TRANSFERASE CAF17, MITOCHONDRIAL-RELATED"/>
    <property type="match status" value="1"/>
</dbReference>
<keyword evidence="2" id="KW-1185">Reference proteome</keyword>
<reference evidence="2" key="1">
    <citation type="submission" date="2016-10" db="EMBL/GenBank/DDBJ databases">
        <authorList>
            <person name="Varghese N."/>
            <person name="Submissions S."/>
        </authorList>
    </citation>
    <scope>NUCLEOTIDE SEQUENCE [LARGE SCALE GENOMIC DNA]</scope>
    <source>
        <strain evidence="2">CGMCC 1.6489</strain>
    </source>
</reference>
<evidence type="ECO:0000313" key="2">
    <source>
        <dbReference type="Proteomes" id="UP000198762"/>
    </source>
</evidence>
<dbReference type="Gene3D" id="3.30.70.1630">
    <property type="match status" value="1"/>
</dbReference>
<dbReference type="RefSeq" id="WP_091852439.1">
    <property type="nucleotide sequence ID" value="NZ_FOHZ01000011.1"/>
</dbReference>
<sequence>MTTDANNVARRHPELPAAARLDNQMLFRVSGPGTNDFLQGQLSQNLTNVVAGHSPRAAASTPKGRAYLLTRLVRDGEDVLLTMPASLADDVAAHLNKYLMLFRGTSMERLDSGQVFGLIGEAAAGTVAGDASPVPEAINSSLALGSGYLVRTNATAEGTPRFELWLPQGVDGTLQDILGRLHQVSLAEWNASEIAAGVPELTPETKEAWVPQMLNLQHLEGIHFKKGCYTGQEVIARMHFLGQLKKSLYRLGVESGEQPAPGSPVMAGEKSVGEVVRAVTFDNGSVQFLAVLRHADAGKDLFLPGSERPLQVLPLPYAVPEREAESSDT</sequence>
<dbReference type="Gene3D" id="3.30.70.1400">
    <property type="entry name" value="Aminomethyltransferase beta-barrel domains"/>
    <property type="match status" value="1"/>
</dbReference>
<evidence type="ECO:0000313" key="1">
    <source>
        <dbReference type="EMBL" id="SET51424.1"/>
    </source>
</evidence>
<dbReference type="PANTHER" id="PTHR22602:SF0">
    <property type="entry name" value="TRANSFERASE CAF17, MITOCHONDRIAL-RELATED"/>
    <property type="match status" value="1"/>
</dbReference>
<dbReference type="OrthoDB" id="9796287at2"/>
<proteinExistence type="predicted"/>
<evidence type="ECO:0008006" key="3">
    <source>
        <dbReference type="Google" id="ProtNLM"/>
    </source>
</evidence>
<organism evidence="1 2">
    <name type="scientific">Marinobacter segnicrescens</name>
    <dbReference type="NCBI Taxonomy" id="430453"/>
    <lineage>
        <taxon>Bacteria</taxon>
        <taxon>Pseudomonadati</taxon>
        <taxon>Pseudomonadota</taxon>
        <taxon>Gammaproteobacteria</taxon>
        <taxon>Pseudomonadales</taxon>
        <taxon>Marinobacteraceae</taxon>
        <taxon>Marinobacter</taxon>
    </lineage>
</organism>
<dbReference type="Gene3D" id="2.40.30.160">
    <property type="match status" value="1"/>
</dbReference>
<dbReference type="SUPFAM" id="SSF103025">
    <property type="entry name" value="Folate-binding domain"/>
    <property type="match status" value="1"/>
</dbReference>
<dbReference type="GO" id="GO:0016226">
    <property type="term" value="P:iron-sulfur cluster assembly"/>
    <property type="evidence" value="ECO:0007669"/>
    <property type="project" value="TreeGrafter"/>
</dbReference>
<dbReference type="NCBIfam" id="TIGR03317">
    <property type="entry name" value="ygfZ_signature"/>
    <property type="match status" value="1"/>
</dbReference>
<name>A0A1I0F0R6_9GAMM</name>
<dbReference type="InterPro" id="IPR017703">
    <property type="entry name" value="YgfZ/GCV_T_CS"/>
</dbReference>
<dbReference type="EMBL" id="FOHZ01000011">
    <property type="protein sequence ID" value="SET51424.1"/>
    <property type="molecule type" value="Genomic_DNA"/>
</dbReference>